<keyword evidence="4 7" id="KW-0812">Transmembrane</keyword>
<comment type="caution">
    <text evidence="8">The sequence shown here is derived from an EMBL/GenBank/DDBJ whole genome shotgun (WGS) entry which is preliminary data.</text>
</comment>
<protein>
    <recommendedName>
        <fullName evidence="10">Na+/solute symporter</fullName>
    </recommendedName>
</protein>
<reference evidence="8 9" key="1">
    <citation type="submission" date="2016-07" db="EMBL/GenBank/DDBJ databases">
        <title>Pervasive Adenine N6-methylation of Active Genes in Fungi.</title>
        <authorList>
            <consortium name="DOE Joint Genome Institute"/>
            <person name="Mondo S.J."/>
            <person name="Dannebaum R.O."/>
            <person name="Kuo R.C."/>
            <person name="Labutti K."/>
            <person name="Haridas S."/>
            <person name="Kuo A."/>
            <person name="Salamov A."/>
            <person name="Ahrendt S.R."/>
            <person name="Lipzen A."/>
            <person name="Sullivan W."/>
            <person name="Andreopoulos W.B."/>
            <person name="Clum A."/>
            <person name="Lindquist E."/>
            <person name="Daum C."/>
            <person name="Ramamoorthy G.K."/>
            <person name="Gryganskyi A."/>
            <person name="Culley D."/>
            <person name="Magnuson J.K."/>
            <person name="James T.Y."/>
            <person name="O'Malley M.A."/>
            <person name="Stajich J.E."/>
            <person name="Spatafora J.W."/>
            <person name="Visel A."/>
            <person name="Grigoriev I.V."/>
        </authorList>
    </citation>
    <scope>NUCLEOTIDE SEQUENCE [LARGE SCALE GENOMIC DNA]</scope>
    <source>
        <strain evidence="8 9">JEL800</strain>
    </source>
</reference>
<feature type="transmembrane region" description="Helical" evidence="7">
    <location>
        <begin position="175"/>
        <end position="195"/>
    </location>
</feature>
<keyword evidence="6 7" id="KW-0472">Membrane</keyword>
<feature type="transmembrane region" description="Helical" evidence="7">
    <location>
        <begin position="20"/>
        <end position="40"/>
    </location>
</feature>
<proteinExistence type="inferred from homology"/>
<sequence length="535" mass="58050">MSANFTDAQVLSGSDRTIGLVLAFSTYIGFGAAALAYTYFSKARALNISTDFFITARNSANLFKMTWSWYAAAMGSWILYTCAFQAPGSNYGINGLVINAIVTGLPLPLVAHMGDYVRKHVPKASSVTGYAKWRFGRVLQVIMMIQILQSLIMGILVEYTTIGGIFLTFFGVQPYVPIIVCGLIVMSYTAAGGFFVSIITDVWQSILAVIMLLISVIYLSASFKGFTFPPMADYLGVTTTGWQAVATLGIPYVCLTLFSEGMWQRVWAAENARVGKIGAWIACVLLAITTFLLGFGGTLAYWSGRADENSNPNLSFFLAFSDGSGMGSVAVTILLIMFAVAMNESAIDTSQNALTDIITNIASVFGFNLSLNVVRIIVLVVQAPIVVVASYLATSGTNILNIFLFNNQLSTSLFIPIASGLIPRLNRIVSTFSVLMAAATSIISVLILGVNMYGDFTSGFLAFFWSPVYVWQPFVLAPCVSFLALIFWSVVDLSVRKVMGWEMPNLPADSLAEAEERLKEASAFEQSKVTDDKEK</sequence>
<evidence type="ECO:0000256" key="4">
    <source>
        <dbReference type="ARBA" id="ARBA00022692"/>
    </source>
</evidence>
<evidence type="ECO:0000256" key="7">
    <source>
        <dbReference type="SAM" id="Phobius"/>
    </source>
</evidence>
<feature type="transmembrane region" description="Helical" evidence="7">
    <location>
        <begin position="474"/>
        <end position="495"/>
    </location>
</feature>
<comment type="subcellular location">
    <subcellularLocation>
        <location evidence="1">Membrane</location>
        <topology evidence="1">Multi-pass membrane protein</topology>
    </subcellularLocation>
</comment>
<evidence type="ECO:0000256" key="6">
    <source>
        <dbReference type="ARBA" id="ARBA00023136"/>
    </source>
</evidence>
<feature type="transmembrane region" description="Helical" evidence="7">
    <location>
        <begin position="67"/>
        <end position="86"/>
    </location>
</feature>
<organism evidence="8 9">
    <name type="scientific">Rhizoclosmatium globosum</name>
    <dbReference type="NCBI Taxonomy" id="329046"/>
    <lineage>
        <taxon>Eukaryota</taxon>
        <taxon>Fungi</taxon>
        <taxon>Fungi incertae sedis</taxon>
        <taxon>Chytridiomycota</taxon>
        <taxon>Chytridiomycota incertae sedis</taxon>
        <taxon>Chytridiomycetes</taxon>
        <taxon>Chytridiales</taxon>
        <taxon>Chytriomycetaceae</taxon>
        <taxon>Rhizoclosmatium</taxon>
    </lineage>
</organism>
<dbReference type="STRING" id="329046.A0A1Y2CL36"/>
<comment type="similarity">
    <text evidence="2">Belongs to the sodium:solute symporter (SSF) (TC 2.A.21) family.</text>
</comment>
<dbReference type="InterPro" id="IPR050277">
    <property type="entry name" value="Sodium:Solute_Symporter"/>
</dbReference>
<evidence type="ECO:0000256" key="2">
    <source>
        <dbReference type="ARBA" id="ARBA00006434"/>
    </source>
</evidence>
<dbReference type="Proteomes" id="UP000193642">
    <property type="component" value="Unassembled WGS sequence"/>
</dbReference>
<dbReference type="PROSITE" id="PS50283">
    <property type="entry name" value="NA_SOLUT_SYMP_3"/>
    <property type="match status" value="1"/>
</dbReference>
<dbReference type="GO" id="GO:0005886">
    <property type="term" value="C:plasma membrane"/>
    <property type="evidence" value="ECO:0007669"/>
    <property type="project" value="TreeGrafter"/>
</dbReference>
<feature type="transmembrane region" description="Helical" evidence="7">
    <location>
        <begin position="92"/>
        <end position="111"/>
    </location>
</feature>
<dbReference type="Gene3D" id="1.20.1730.10">
    <property type="entry name" value="Sodium/glucose cotransporter"/>
    <property type="match status" value="1"/>
</dbReference>
<dbReference type="AlphaFoldDB" id="A0A1Y2CL36"/>
<dbReference type="GO" id="GO:0015606">
    <property type="term" value="F:spermidine transmembrane transporter activity"/>
    <property type="evidence" value="ECO:0007669"/>
    <property type="project" value="TreeGrafter"/>
</dbReference>
<dbReference type="OrthoDB" id="6132759at2759"/>
<gene>
    <name evidence="8" type="ORF">BCR33DRAFT_714806</name>
</gene>
<keyword evidence="3" id="KW-0813">Transport</keyword>
<dbReference type="PANTHER" id="PTHR48086:SF10">
    <property type="entry name" value="AGR155CP"/>
    <property type="match status" value="1"/>
</dbReference>
<evidence type="ECO:0008006" key="10">
    <source>
        <dbReference type="Google" id="ProtNLM"/>
    </source>
</evidence>
<dbReference type="PANTHER" id="PTHR48086">
    <property type="entry name" value="SODIUM/PROLINE SYMPORTER-RELATED"/>
    <property type="match status" value="1"/>
</dbReference>
<evidence type="ECO:0000256" key="3">
    <source>
        <dbReference type="ARBA" id="ARBA00022448"/>
    </source>
</evidence>
<keyword evidence="5 7" id="KW-1133">Transmembrane helix</keyword>
<feature type="transmembrane region" description="Helical" evidence="7">
    <location>
        <begin position="141"/>
        <end position="169"/>
    </location>
</feature>
<feature type="transmembrane region" description="Helical" evidence="7">
    <location>
        <begin position="202"/>
        <end position="221"/>
    </location>
</feature>
<feature type="transmembrane region" description="Helical" evidence="7">
    <location>
        <begin position="314"/>
        <end position="341"/>
    </location>
</feature>
<evidence type="ECO:0000256" key="5">
    <source>
        <dbReference type="ARBA" id="ARBA00022989"/>
    </source>
</evidence>
<feature type="non-terminal residue" evidence="8">
    <location>
        <position position="535"/>
    </location>
</feature>
<keyword evidence="9" id="KW-1185">Reference proteome</keyword>
<feature type="transmembrane region" description="Helical" evidence="7">
    <location>
        <begin position="434"/>
        <end position="454"/>
    </location>
</feature>
<evidence type="ECO:0000256" key="1">
    <source>
        <dbReference type="ARBA" id="ARBA00004141"/>
    </source>
</evidence>
<name>A0A1Y2CL36_9FUNG</name>
<dbReference type="InterPro" id="IPR038377">
    <property type="entry name" value="Na/Glc_symporter_sf"/>
</dbReference>
<evidence type="ECO:0000313" key="9">
    <source>
        <dbReference type="Proteomes" id="UP000193642"/>
    </source>
</evidence>
<dbReference type="InterPro" id="IPR001734">
    <property type="entry name" value="Na/solute_symporter"/>
</dbReference>
<dbReference type="EMBL" id="MCGO01000013">
    <property type="protein sequence ID" value="ORY47731.1"/>
    <property type="molecule type" value="Genomic_DNA"/>
</dbReference>
<accession>A0A1Y2CL36</accession>
<feature type="transmembrane region" description="Helical" evidence="7">
    <location>
        <begin position="279"/>
        <end position="302"/>
    </location>
</feature>
<feature type="transmembrane region" description="Helical" evidence="7">
    <location>
        <begin position="241"/>
        <end position="258"/>
    </location>
</feature>
<evidence type="ECO:0000313" key="8">
    <source>
        <dbReference type="EMBL" id="ORY47731.1"/>
    </source>
</evidence>